<dbReference type="InterPro" id="IPR020472">
    <property type="entry name" value="WD40_PAC1"/>
</dbReference>
<reference evidence="4 5" key="1">
    <citation type="journal article" date="2013" name="Curr. Biol.">
        <title>The Genome of the Foraminiferan Reticulomyxa filosa.</title>
        <authorList>
            <person name="Glockner G."/>
            <person name="Hulsmann N."/>
            <person name="Schleicher M."/>
            <person name="Noegel A.A."/>
            <person name="Eichinger L."/>
            <person name="Gallinger C."/>
            <person name="Pawlowski J."/>
            <person name="Sierra R."/>
            <person name="Euteneuer U."/>
            <person name="Pillet L."/>
            <person name="Moustafa A."/>
            <person name="Platzer M."/>
            <person name="Groth M."/>
            <person name="Szafranski K."/>
            <person name="Schliwa M."/>
        </authorList>
    </citation>
    <scope>NUCLEOTIDE SEQUENCE [LARGE SCALE GENOMIC DNA]</scope>
</reference>
<evidence type="ECO:0000256" key="3">
    <source>
        <dbReference type="PROSITE-ProRule" id="PRU00221"/>
    </source>
</evidence>
<organism evidence="4 5">
    <name type="scientific">Reticulomyxa filosa</name>
    <dbReference type="NCBI Taxonomy" id="46433"/>
    <lineage>
        <taxon>Eukaryota</taxon>
        <taxon>Sar</taxon>
        <taxon>Rhizaria</taxon>
        <taxon>Retaria</taxon>
        <taxon>Foraminifera</taxon>
        <taxon>Monothalamids</taxon>
        <taxon>Reticulomyxidae</taxon>
        <taxon>Reticulomyxa</taxon>
    </lineage>
</organism>
<dbReference type="EMBL" id="ASPP01006036">
    <property type="protein sequence ID" value="ETO29483.1"/>
    <property type="molecule type" value="Genomic_DNA"/>
</dbReference>
<dbReference type="AlphaFoldDB" id="X6NU84"/>
<dbReference type="PANTHER" id="PTHR19869:SF1">
    <property type="entry name" value="WD REPEAT-CONTAINING PROTEIN 31"/>
    <property type="match status" value="1"/>
</dbReference>
<sequence length="359" mass="41036">MFPSFHTDTITDICGINLDSYVSGDIDGHIVLNKWTTKVDEHTHVNGHKGAITQLKYSSQMHCLISASRDGDIKMWQLPVDRNRYEYNVRHSKTLSGHSLGVLSIAVDELNQRLWSSGRDCTTNYWDLETNKIIYSSSNDGNLARAMCILPNQSLIQVSEDLKFYFWDARSCSHCTYAIGHVQIPLTMDIDVADRNMLCVGFNGFNGHGCDLQLWDLRNLKDPLYTFSRHNQAISKCCFVPLVPKLHNCNILSGSRDQNLRIWEWCSCGTPKYSYQHQLLSHYQESIALKKTINTFSYCNGIVYVGSTNGEVVVVRLPKKHNKRCKTIAFGVPSEFDENKNLTYYFTVKLQNSHLLKIF</sequence>
<feature type="repeat" description="WD" evidence="3">
    <location>
        <begin position="95"/>
        <end position="136"/>
    </location>
</feature>
<comment type="caution">
    <text evidence="4">The sequence shown here is derived from an EMBL/GenBank/DDBJ whole genome shotgun (WGS) entry which is preliminary data.</text>
</comment>
<dbReference type="PANTHER" id="PTHR19869">
    <property type="entry name" value="SPERMATID WD-REPEAT PROTEIN"/>
    <property type="match status" value="1"/>
</dbReference>
<evidence type="ECO:0000313" key="4">
    <source>
        <dbReference type="EMBL" id="ETO29483.1"/>
    </source>
</evidence>
<evidence type="ECO:0000256" key="1">
    <source>
        <dbReference type="ARBA" id="ARBA00022574"/>
    </source>
</evidence>
<gene>
    <name evidence="4" type="ORF">RFI_07635</name>
</gene>
<dbReference type="OrthoDB" id="6262491at2759"/>
<evidence type="ECO:0000256" key="2">
    <source>
        <dbReference type="ARBA" id="ARBA00022737"/>
    </source>
</evidence>
<dbReference type="Pfam" id="PF00400">
    <property type="entry name" value="WD40"/>
    <property type="match status" value="3"/>
</dbReference>
<evidence type="ECO:0000313" key="5">
    <source>
        <dbReference type="Proteomes" id="UP000023152"/>
    </source>
</evidence>
<dbReference type="Proteomes" id="UP000023152">
    <property type="component" value="Unassembled WGS sequence"/>
</dbReference>
<dbReference type="PROSITE" id="PS50294">
    <property type="entry name" value="WD_REPEATS_REGION"/>
    <property type="match status" value="2"/>
</dbReference>
<accession>X6NU84</accession>
<keyword evidence="5" id="KW-1185">Reference proteome</keyword>
<keyword evidence="2" id="KW-0677">Repeat</keyword>
<dbReference type="InterPro" id="IPR015943">
    <property type="entry name" value="WD40/YVTN_repeat-like_dom_sf"/>
</dbReference>
<dbReference type="InterPro" id="IPR040066">
    <property type="entry name" value="WDR31"/>
</dbReference>
<dbReference type="SMART" id="SM00320">
    <property type="entry name" value="WD40"/>
    <property type="match status" value="4"/>
</dbReference>
<dbReference type="SUPFAM" id="SSF50978">
    <property type="entry name" value="WD40 repeat-like"/>
    <property type="match status" value="1"/>
</dbReference>
<keyword evidence="1 3" id="KW-0853">WD repeat</keyword>
<dbReference type="PRINTS" id="PR00320">
    <property type="entry name" value="GPROTEINBRPT"/>
</dbReference>
<name>X6NU84_RETFI</name>
<dbReference type="PROSITE" id="PS50082">
    <property type="entry name" value="WD_REPEATS_2"/>
    <property type="match status" value="2"/>
</dbReference>
<dbReference type="Gene3D" id="2.130.10.10">
    <property type="entry name" value="YVTN repeat-like/Quinoprotein amine dehydrogenase"/>
    <property type="match status" value="2"/>
</dbReference>
<feature type="repeat" description="WD" evidence="3">
    <location>
        <begin position="45"/>
        <end position="78"/>
    </location>
</feature>
<proteinExistence type="predicted"/>
<dbReference type="InterPro" id="IPR036322">
    <property type="entry name" value="WD40_repeat_dom_sf"/>
</dbReference>
<dbReference type="InterPro" id="IPR001680">
    <property type="entry name" value="WD40_rpt"/>
</dbReference>
<protein>
    <submittedName>
        <fullName evidence="4">Uncharacterized protein</fullName>
    </submittedName>
</protein>